<evidence type="ECO:0000313" key="2">
    <source>
        <dbReference type="Proteomes" id="UP000323257"/>
    </source>
</evidence>
<dbReference type="Proteomes" id="UP000323257">
    <property type="component" value="Unassembled WGS sequence"/>
</dbReference>
<evidence type="ECO:0000313" key="1">
    <source>
        <dbReference type="EMBL" id="TYP68894.1"/>
    </source>
</evidence>
<gene>
    <name evidence="1" type="ORF">BCM02_11712</name>
</gene>
<comment type="caution">
    <text evidence="1">The sequence shown here is derived from an EMBL/GenBank/DDBJ whole genome shotgun (WGS) entry which is preliminary data.</text>
</comment>
<reference evidence="1 2" key="1">
    <citation type="submission" date="2019-07" db="EMBL/GenBank/DDBJ databases">
        <title>Genomic Encyclopedia of Type Strains, Phase III (KMG-III): the genomes of soil and plant-associated and newly described type strains.</title>
        <authorList>
            <person name="Whitman W."/>
        </authorList>
    </citation>
    <scope>NUCLEOTIDE SEQUENCE [LARGE SCALE GENOMIC DNA]</scope>
    <source>
        <strain evidence="1 2">BL24</strain>
    </source>
</reference>
<sequence length="57" mass="6249">MRNGDMLLKELLPAGQTSGPVYASGLLKGTEARQMVADFKAGMTIRSMTARILEEHR</sequence>
<accession>A0A5S5BPL4</accession>
<dbReference type="EMBL" id="VNHS01000017">
    <property type="protein sequence ID" value="TYP68894.1"/>
    <property type="molecule type" value="Genomic_DNA"/>
</dbReference>
<organism evidence="1 2">
    <name type="scientific">Paenibacillus methanolicus</name>
    <dbReference type="NCBI Taxonomy" id="582686"/>
    <lineage>
        <taxon>Bacteria</taxon>
        <taxon>Bacillati</taxon>
        <taxon>Bacillota</taxon>
        <taxon>Bacilli</taxon>
        <taxon>Bacillales</taxon>
        <taxon>Paenibacillaceae</taxon>
        <taxon>Paenibacillus</taxon>
    </lineage>
</organism>
<protein>
    <submittedName>
        <fullName evidence="1">Uncharacterized protein</fullName>
    </submittedName>
</protein>
<dbReference type="AlphaFoldDB" id="A0A5S5BPL4"/>
<proteinExistence type="predicted"/>
<name>A0A5S5BPL4_9BACL</name>
<keyword evidence="2" id="KW-1185">Reference proteome</keyword>